<protein>
    <submittedName>
        <fullName evidence="2">Uncharacterized protein</fullName>
    </submittedName>
</protein>
<evidence type="ECO:0000313" key="2">
    <source>
        <dbReference type="EMBL" id="ELZ92997.1"/>
    </source>
</evidence>
<evidence type="ECO:0000256" key="1">
    <source>
        <dbReference type="SAM" id="Phobius"/>
    </source>
</evidence>
<gene>
    <name evidence="2" type="ORF">C440_11876</name>
</gene>
<keyword evidence="1" id="KW-0812">Transmembrane</keyword>
<feature type="transmembrane region" description="Helical" evidence="1">
    <location>
        <begin position="6"/>
        <end position="23"/>
    </location>
</feature>
<dbReference type="Proteomes" id="UP000011550">
    <property type="component" value="Unassembled WGS sequence"/>
</dbReference>
<comment type="caution">
    <text evidence="2">The sequence shown here is derived from an EMBL/GenBank/DDBJ whole genome shotgun (WGS) entry which is preliminary data.</text>
</comment>
<accession>M0IAG7</accession>
<reference evidence="2 3" key="1">
    <citation type="journal article" date="2014" name="PLoS Genet.">
        <title>Phylogenetically driven sequencing of extremely halophilic archaea reveals strategies for static and dynamic osmo-response.</title>
        <authorList>
            <person name="Becker E.A."/>
            <person name="Seitzer P.M."/>
            <person name="Tritt A."/>
            <person name="Larsen D."/>
            <person name="Krusor M."/>
            <person name="Yao A.I."/>
            <person name="Wu D."/>
            <person name="Madern D."/>
            <person name="Eisen J.A."/>
            <person name="Darling A.E."/>
            <person name="Facciotti M.T."/>
        </authorList>
    </citation>
    <scope>NUCLEOTIDE SEQUENCE [LARGE SCALE GENOMIC DNA]</scope>
    <source>
        <strain evidence="2 3">ATCC BAA-1512</strain>
    </source>
</reference>
<organism evidence="2 3">
    <name type="scientific">Haloferax mucosum ATCC BAA-1512</name>
    <dbReference type="NCBI Taxonomy" id="662479"/>
    <lineage>
        <taxon>Archaea</taxon>
        <taxon>Methanobacteriati</taxon>
        <taxon>Methanobacteriota</taxon>
        <taxon>Stenosarchaea group</taxon>
        <taxon>Halobacteria</taxon>
        <taxon>Halobacteriales</taxon>
        <taxon>Haloferacaceae</taxon>
        <taxon>Haloferax</taxon>
    </lineage>
</organism>
<feature type="transmembrane region" description="Helical" evidence="1">
    <location>
        <begin position="65"/>
        <end position="86"/>
    </location>
</feature>
<feature type="transmembrane region" description="Helical" evidence="1">
    <location>
        <begin position="35"/>
        <end position="53"/>
    </location>
</feature>
<keyword evidence="3" id="KW-1185">Reference proteome</keyword>
<sequence>MDRAVLYQVSMSIIGASLTVNGLQTLRSGSMSLSAGLLVVSGVGLVVLTGYQLVTGGKPETLHTWTVWAIVFAAILSATGTALVLLS</sequence>
<keyword evidence="1" id="KW-0472">Membrane</keyword>
<keyword evidence="1" id="KW-1133">Transmembrane helix</keyword>
<dbReference type="EMBL" id="AOLN01000015">
    <property type="protein sequence ID" value="ELZ92997.1"/>
    <property type="molecule type" value="Genomic_DNA"/>
</dbReference>
<proteinExistence type="predicted"/>
<name>M0IAG7_9EURY</name>
<evidence type="ECO:0000313" key="3">
    <source>
        <dbReference type="Proteomes" id="UP000011550"/>
    </source>
</evidence>
<dbReference type="AlphaFoldDB" id="M0IAG7"/>